<feature type="region of interest" description="Disordered" evidence="1">
    <location>
        <begin position="136"/>
        <end position="177"/>
    </location>
</feature>
<gene>
    <name evidence="2" type="ORF">RRF57_002860</name>
</gene>
<evidence type="ECO:0000313" key="3">
    <source>
        <dbReference type="Proteomes" id="UP001305414"/>
    </source>
</evidence>
<proteinExistence type="predicted"/>
<dbReference type="Proteomes" id="UP001305414">
    <property type="component" value="Unassembled WGS sequence"/>
</dbReference>
<name>A0AAN7U7S0_9PEZI</name>
<reference evidence="2 3" key="1">
    <citation type="submission" date="2023-10" db="EMBL/GenBank/DDBJ databases">
        <title>Draft genome sequence of Xylaria bambusicola isolate GMP-LS, the root and basal stem rot pathogen of sugarcane in Indonesia.</title>
        <authorList>
            <person name="Selvaraj P."/>
            <person name="Muralishankar V."/>
            <person name="Muruganantham S."/>
            <person name="Sp S."/>
            <person name="Haryani S."/>
            <person name="Lau K.J.X."/>
            <person name="Naqvi N.I."/>
        </authorList>
    </citation>
    <scope>NUCLEOTIDE SEQUENCE [LARGE SCALE GENOMIC DNA]</scope>
    <source>
        <strain evidence="2">GMP-LS</strain>
    </source>
</reference>
<evidence type="ECO:0000256" key="1">
    <source>
        <dbReference type="SAM" id="MobiDB-lite"/>
    </source>
</evidence>
<organism evidence="2 3">
    <name type="scientific">Xylaria bambusicola</name>
    <dbReference type="NCBI Taxonomy" id="326684"/>
    <lineage>
        <taxon>Eukaryota</taxon>
        <taxon>Fungi</taxon>
        <taxon>Dikarya</taxon>
        <taxon>Ascomycota</taxon>
        <taxon>Pezizomycotina</taxon>
        <taxon>Sordariomycetes</taxon>
        <taxon>Xylariomycetidae</taxon>
        <taxon>Xylariales</taxon>
        <taxon>Xylariaceae</taxon>
        <taxon>Xylaria</taxon>
    </lineage>
</organism>
<keyword evidence="3" id="KW-1185">Reference proteome</keyword>
<comment type="caution">
    <text evidence="2">The sequence shown here is derived from an EMBL/GenBank/DDBJ whole genome shotgun (WGS) entry which is preliminary data.</text>
</comment>
<accession>A0AAN7U7S0</accession>
<dbReference type="EMBL" id="JAWHQM010000005">
    <property type="protein sequence ID" value="KAK5627145.1"/>
    <property type="molecule type" value="Genomic_DNA"/>
</dbReference>
<sequence length="371" mass="41515">MLTKRCSSTERRRNNASPIISETTVSSPEFEIDQDNKTVATAVGHLPLSPIMDPSYWDAVTRHQAPKAKVGKATNSVERQFRKNPFAAALATPLRQCTASRTRLPSFFLQDFNLIAHPKTSQPWWVPRSLAWDRPVETQQADAASDEPVNAVSEQEQSAISKGIPQPKLPESTQTTSVKPYGPSAYALARRDLISSFTVKKSGFDKQYKRLFGGSSSRYTRFGYQAVWRQDMDSVILERMRQGIVEDLLYLSRLCSEDSRHYIVKCYSWDDIKNKHQGAVLWFGGSSKDDESTVSKVQPGPFATYDIAGENSTTSMAVHNMPMLLGNAAAAGVRDESAILRDGFLFMLAGRRTKDLQLKLWKLQGYLASYT</sequence>
<evidence type="ECO:0000313" key="2">
    <source>
        <dbReference type="EMBL" id="KAK5627145.1"/>
    </source>
</evidence>
<protein>
    <submittedName>
        <fullName evidence="2">Uncharacterized protein</fullName>
    </submittedName>
</protein>
<dbReference type="AlphaFoldDB" id="A0AAN7U7S0"/>